<reference evidence="1" key="1">
    <citation type="journal article" date="2017" name="Nature">
        <title>The sunflower genome provides insights into oil metabolism, flowering and Asterid evolution.</title>
        <authorList>
            <person name="Badouin H."/>
            <person name="Gouzy J."/>
            <person name="Grassa C.J."/>
            <person name="Murat F."/>
            <person name="Staton S.E."/>
            <person name="Cottret L."/>
            <person name="Lelandais-Briere C."/>
            <person name="Owens G.L."/>
            <person name="Carrere S."/>
            <person name="Mayjonade B."/>
            <person name="Legrand L."/>
            <person name="Gill N."/>
            <person name="Kane N.C."/>
            <person name="Bowers J.E."/>
            <person name="Hubner S."/>
            <person name="Bellec A."/>
            <person name="Berard A."/>
            <person name="Berges H."/>
            <person name="Blanchet N."/>
            <person name="Boniface M.C."/>
            <person name="Brunel D."/>
            <person name="Catrice O."/>
            <person name="Chaidir N."/>
            <person name="Claudel C."/>
            <person name="Donnadieu C."/>
            <person name="Faraut T."/>
            <person name="Fievet G."/>
            <person name="Helmstetter N."/>
            <person name="King M."/>
            <person name="Knapp S.J."/>
            <person name="Lai Z."/>
            <person name="Le Paslier M.C."/>
            <person name="Lippi Y."/>
            <person name="Lorenzon L."/>
            <person name="Mandel J.R."/>
            <person name="Marage G."/>
            <person name="Marchand G."/>
            <person name="Marquand E."/>
            <person name="Bret-Mestries E."/>
            <person name="Morien E."/>
            <person name="Nambeesan S."/>
            <person name="Nguyen T."/>
            <person name="Pegot-Espagnet P."/>
            <person name="Pouilly N."/>
            <person name="Raftis F."/>
            <person name="Sallet E."/>
            <person name="Schiex T."/>
            <person name="Thomas J."/>
            <person name="Vandecasteele C."/>
            <person name="Vares D."/>
            <person name="Vear F."/>
            <person name="Vautrin S."/>
            <person name="Crespi M."/>
            <person name="Mangin B."/>
            <person name="Burke J.M."/>
            <person name="Salse J."/>
            <person name="Munos S."/>
            <person name="Vincourt P."/>
            <person name="Rieseberg L.H."/>
            <person name="Langlade N.B."/>
        </authorList>
    </citation>
    <scope>NUCLEOTIDE SEQUENCE</scope>
    <source>
        <tissue evidence="1">Leaves</tissue>
    </source>
</reference>
<dbReference type="EMBL" id="MNCJ02000325">
    <property type="protein sequence ID" value="KAF5784874.1"/>
    <property type="molecule type" value="Genomic_DNA"/>
</dbReference>
<proteinExistence type="predicted"/>
<sequence length="104" mass="11713">MDMSLTSNDMNPETMTGHCSVTTRGASWKSFVRKVVPSMICEEWSCLIGWYGEKVFRLDLRNDAALLEPLFRFRFLGRIARAGFCVSASFSNAHAFSPLTKPLT</sequence>
<name>A0A9K3HV35_HELAN</name>
<reference evidence="1" key="2">
    <citation type="submission" date="2020-06" db="EMBL/GenBank/DDBJ databases">
        <title>Helianthus annuus Genome sequencing and assembly Release 2.</title>
        <authorList>
            <person name="Gouzy J."/>
            <person name="Langlade N."/>
            <person name="Munos S."/>
        </authorList>
    </citation>
    <scope>NUCLEOTIDE SEQUENCE</scope>
    <source>
        <tissue evidence="1">Leaves</tissue>
    </source>
</reference>
<gene>
    <name evidence="1" type="ORF">HanXRQr2_Chr10g0421961</name>
</gene>
<dbReference type="Gramene" id="mRNA:HanXRQr2_Chr10g0421961">
    <property type="protein sequence ID" value="CDS:HanXRQr2_Chr10g0421961.1"/>
    <property type="gene ID" value="HanXRQr2_Chr10g0421961"/>
</dbReference>
<accession>A0A9K3HV35</accession>
<keyword evidence="2" id="KW-1185">Reference proteome</keyword>
<evidence type="ECO:0000313" key="2">
    <source>
        <dbReference type="Proteomes" id="UP000215914"/>
    </source>
</evidence>
<protein>
    <submittedName>
        <fullName evidence="1">Uncharacterized protein</fullName>
    </submittedName>
</protein>
<organism evidence="1 2">
    <name type="scientific">Helianthus annuus</name>
    <name type="common">Common sunflower</name>
    <dbReference type="NCBI Taxonomy" id="4232"/>
    <lineage>
        <taxon>Eukaryota</taxon>
        <taxon>Viridiplantae</taxon>
        <taxon>Streptophyta</taxon>
        <taxon>Embryophyta</taxon>
        <taxon>Tracheophyta</taxon>
        <taxon>Spermatophyta</taxon>
        <taxon>Magnoliopsida</taxon>
        <taxon>eudicotyledons</taxon>
        <taxon>Gunneridae</taxon>
        <taxon>Pentapetalae</taxon>
        <taxon>asterids</taxon>
        <taxon>campanulids</taxon>
        <taxon>Asterales</taxon>
        <taxon>Asteraceae</taxon>
        <taxon>Asteroideae</taxon>
        <taxon>Heliantheae alliance</taxon>
        <taxon>Heliantheae</taxon>
        <taxon>Helianthus</taxon>
    </lineage>
</organism>
<dbReference type="Proteomes" id="UP000215914">
    <property type="component" value="Unassembled WGS sequence"/>
</dbReference>
<dbReference type="AlphaFoldDB" id="A0A9K3HV35"/>
<evidence type="ECO:0000313" key="1">
    <source>
        <dbReference type="EMBL" id="KAF5784874.1"/>
    </source>
</evidence>
<comment type="caution">
    <text evidence="1">The sequence shown here is derived from an EMBL/GenBank/DDBJ whole genome shotgun (WGS) entry which is preliminary data.</text>
</comment>